<dbReference type="Pfam" id="PF05347">
    <property type="entry name" value="Complex1_LYR"/>
    <property type="match status" value="1"/>
</dbReference>
<name>A0A836CLG1_9STRA</name>
<evidence type="ECO:0000313" key="3">
    <source>
        <dbReference type="EMBL" id="KAG5189653.1"/>
    </source>
</evidence>
<dbReference type="InterPro" id="IPR008011">
    <property type="entry name" value="Complex1_LYR_dom"/>
</dbReference>
<protein>
    <recommendedName>
        <fullName evidence="2">Complex 1 LYR protein domain-containing protein</fullName>
    </recommendedName>
</protein>
<feature type="non-terminal residue" evidence="3">
    <location>
        <position position="1"/>
    </location>
</feature>
<accession>A0A836CLG1</accession>
<dbReference type="OrthoDB" id="525068at2759"/>
<sequence length="132" mass="15095">VIRIYRHLLKSARRLPKPAERADAFQQVREGFKAHMHESSQEKLAQLLNQAQSRLSYLKIVTPRDARNQEGAVKVVYQDGKLVEHVQTDRPRAPISNWTGSNMDPDSVSRHRHTLSRAGFKDHGHVLGEHGF</sequence>
<dbReference type="Proteomes" id="UP000664859">
    <property type="component" value="Unassembled WGS sequence"/>
</dbReference>
<dbReference type="AlphaFoldDB" id="A0A836CLG1"/>
<dbReference type="EMBL" id="JAFCMP010000046">
    <property type="protein sequence ID" value="KAG5189653.1"/>
    <property type="molecule type" value="Genomic_DNA"/>
</dbReference>
<evidence type="ECO:0000256" key="1">
    <source>
        <dbReference type="SAM" id="MobiDB-lite"/>
    </source>
</evidence>
<keyword evidence="4" id="KW-1185">Reference proteome</keyword>
<feature type="domain" description="Complex 1 LYR protein" evidence="2">
    <location>
        <begin position="1"/>
        <end position="55"/>
    </location>
</feature>
<feature type="non-terminal residue" evidence="3">
    <location>
        <position position="132"/>
    </location>
</feature>
<evidence type="ECO:0000259" key="2">
    <source>
        <dbReference type="Pfam" id="PF05347"/>
    </source>
</evidence>
<organism evidence="3 4">
    <name type="scientific">Tribonema minus</name>
    <dbReference type="NCBI Taxonomy" id="303371"/>
    <lineage>
        <taxon>Eukaryota</taxon>
        <taxon>Sar</taxon>
        <taxon>Stramenopiles</taxon>
        <taxon>Ochrophyta</taxon>
        <taxon>PX clade</taxon>
        <taxon>Xanthophyceae</taxon>
        <taxon>Tribonematales</taxon>
        <taxon>Tribonemataceae</taxon>
        <taxon>Tribonema</taxon>
    </lineage>
</organism>
<evidence type="ECO:0000313" key="4">
    <source>
        <dbReference type="Proteomes" id="UP000664859"/>
    </source>
</evidence>
<gene>
    <name evidence="3" type="ORF">JKP88DRAFT_147878</name>
</gene>
<reference evidence="3" key="1">
    <citation type="submission" date="2021-02" db="EMBL/GenBank/DDBJ databases">
        <title>First Annotated Genome of the Yellow-green Alga Tribonema minus.</title>
        <authorList>
            <person name="Mahan K.M."/>
        </authorList>
    </citation>
    <scope>NUCLEOTIDE SEQUENCE</scope>
    <source>
        <strain evidence="3">UTEX B ZZ1240</strain>
    </source>
</reference>
<comment type="caution">
    <text evidence="3">The sequence shown here is derived from an EMBL/GenBank/DDBJ whole genome shotgun (WGS) entry which is preliminary data.</text>
</comment>
<feature type="region of interest" description="Disordered" evidence="1">
    <location>
        <begin position="87"/>
        <end position="109"/>
    </location>
</feature>
<proteinExistence type="predicted"/>